<protein>
    <submittedName>
        <fullName evidence="1">Uncharacterized protein</fullName>
    </submittedName>
</protein>
<evidence type="ECO:0000313" key="2">
    <source>
        <dbReference type="Proteomes" id="UP000284824"/>
    </source>
</evidence>
<organism evidence="1 2">
    <name type="scientific">Nonomuraea polychroma</name>
    <dbReference type="NCBI Taxonomy" id="46176"/>
    <lineage>
        <taxon>Bacteria</taxon>
        <taxon>Bacillati</taxon>
        <taxon>Actinomycetota</taxon>
        <taxon>Actinomycetes</taxon>
        <taxon>Streptosporangiales</taxon>
        <taxon>Streptosporangiaceae</taxon>
        <taxon>Nonomuraea</taxon>
    </lineage>
</organism>
<comment type="caution">
    <text evidence="1">The sequence shown here is derived from an EMBL/GenBank/DDBJ whole genome shotgun (WGS) entry which is preliminary data.</text>
</comment>
<gene>
    <name evidence="1" type="ORF">EDD27_5686</name>
</gene>
<reference evidence="1 2" key="1">
    <citation type="submission" date="2019-01" db="EMBL/GenBank/DDBJ databases">
        <title>Sequencing the genomes of 1000 actinobacteria strains.</title>
        <authorList>
            <person name="Klenk H.-P."/>
        </authorList>
    </citation>
    <scope>NUCLEOTIDE SEQUENCE [LARGE SCALE GENOMIC DNA]</scope>
    <source>
        <strain evidence="1 2">DSM 43925</strain>
    </source>
</reference>
<sequence length="88" mass="9644">MTCPRWCIEGHNDGERRHLAEIRDVCVTADGTGAHIPQLYFDLRQGPDDDQPMIHIEIDERPVARLTVGEAVKAGLSLIGLAGQVIGQ</sequence>
<name>A0A438MBA7_9ACTN</name>
<dbReference type="AlphaFoldDB" id="A0A438MBA7"/>
<dbReference type="Proteomes" id="UP000284824">
    <property type="component" value="Unassembled WGS sequence"/>
</dbReference>
<keyword evidence="2" id="KW-1185">Reference proteome</keyword>
<proteinExistence type="predicted"/>
<dbReference type="EMBL" id="SAUN01000001">
    <property type="protein sequence ID" value="RVX43019.1"/>
    <property type="molecule type" value="Genomic_DNA"/>
</dbReference>
<evidence type="ECO:0000313" key="1">
    <source>
        <dbReference type="EMBL" id="RVX43019.1"/>
    </source>
</evidence>
<accession>A0A438MBA7</accession>